<evidence type="ECO:0000256" key="4">
    <source>
        <dbReference type="ARBA" id="ARBA00023163"/>
    </source>
</evidence>
<evidence type="ECO:0000256" key="3">
    <source>
        <dbReference type="ARBA" id="ARBA00023125"/>
    </source>
</evidence>
<dbReference type="SUPFAM" id="SSF88659">
    <property type="entry name" value="Sigma3 and sigma4 domains of RNA polymerase sigma factors"/>
    <property type="match status" value="2"/>
</dbReference>
<dbReference type="InterPro" id="IPR007630">
    <property type="entry name" value="RNA_pol_sigma70_r4"/>
</dbReference>
<dbReference type="GO" id="GO:0003899">
    <property type="term" value="F:DNA-directed RNA polymerase activity"/>
    <property type="evidence" value="ECO:0007669"/>
    <property type="project" value="InterPro"/>
</dbReference>
<dbReference type="InterPro" id="IPR013324">
    <property type="entry name" value="RNA_pol_sigma_r3/r4-like"/>
</dbReference>
<gene>
    <name evidence="6" type="ORF">H9804_07035</name>
</gene>
<dbReference type="InterPro" id="IPR007624">
    <property type="entry name" value="RNA_pol_sigma70_r3"/>
</dbReference>
<dbReference type="Proteomes" id="UP000824176">
    <property type="component" value="Unassembled WGS sequence"/>
</dbReference>
<dbReference type="Pfam" id="PF04539">
    <property type="entry name" value="Sigma70_r3"/>
    <property type="match status" value="1"/>
</dbReference>
<reference evidence="6" key="1">
    <citation type="journal article" date="2021" name="PeerJ">
        <title>Extensive microbial diversity within the chicken gut microbiome revealed by metagenomics and culture.</title>
        <authorList>
            <person name="Gilroy R."/>
            <person name="Ravi A."/>
            <person name="Getino M."/>
            <person name="Pursley I."/>
            <person name="Horton D.L."/>
            <person name="Alikhan N.F."/>
            <person name="Baker D."/>
            <person name="Gharbi K."/>
            <person name="Hall N."/>
            <person name="Watson M."/>
            <person name="Adriaenssens E.M."/>
            <person name="Foster-Nyarko E."/>
            <person name="Jarju S."/>
            <person name="Secka A."/>
            <person name="Antonio M."/>
            <person name="Oren A."/>
            <person name="Chaudhuri R.R."/>
            <person name="La Ragione R."/>
            <person name="Hildebrand F."/>
            <person name="Pallen M.J."/>
        </authorList>
    </citation>
    <scope>NUCLEOTIDE SEQUENCE</scope>
    <source>
        <strain evidence="6">ChiW4-1371</strain>
    </source>
</reference>
<dbReference type="Gene3D" id="1.20.140.160">
    <property type="match status" value="1"/>
</dbReference>
<organism evidence="6 7">
    <name type="scientific">Candidatus Mucispirillum faecigallinarum</name>
    <dbReference type="NCBI Taxonomy" id="2838699"/>
    <lineage>
        <taxon>Bacteria</taxon>
        <taxon>Pseudomonadati</taxon>
        <taxon>Deferribacterota</taxon>
        <taxon>Deferribacteres</taxon>
        <taxon>Deferribacterales</taxon>
        <taxon>Mucispirillaceae</taxon>
        <taxon>Mucispirillum</taxon>
    </lineage>
</organism>
<dbReference type="PROSITE" id="PS00716">
    <property type="entry name" value="SIGMA70_2"/>
    <property type="match status" value="1"/>
</dbReference>
<keyword evidence="1" id="KW-0805">Transcription regulation</keyword>
<dbReference type="CDD" id="cd06171">
    <property type="entry name" value="Sigma70_r4"/>
    <property type="match status" value="1"/>
</dbReference>
<proteinExistence type="predicted"/>
<name>A0A9D2GTG4_9BACT</name>
<feature type="domain" description="RNA polymerase sigma-70" evidence="5">
    <location>
        <begin position="202"/>
        <end position="228"/>
    </location>
</feature>
<dbReference type="PANTHER" id="PTHR30385:SF7">
    <property type="entry name" value="RNA POLYMERASE SIGMA FACTOR FLIA"/>
    <property type="match status" value="1"/>
</dbReference>
<dbReference type="InterPro" id="IPR014284">
    <property type="entry name" value="RNA_pol_sigma-70_dom"/>
</dbReference>
<dbReference type="GO" id="GO:0016987">
    <property type="term" value="F:sigma factor activity"/>
    <property type="evidence" value="ECO:0007669"/>
    <property type="project" value="UniProtKB-KW"/>
</dbReference>
<dbReference type="GO" id="GO:0006352">
    <property type="term" value="P:DNA-templated transcription initiation"/>
    <property type="evidence" value="ECO:0007669"/>
    <property type="project" value="InterPro"/>
</dbReference>
<evidence type="ECO:0000313" key="6">
    <source>
        <dbReference type="EMBL" id="HIZ89682.1"/>
    </source>
</evidence>
<sequence>MEKFTEEEKQNIVAEFLPKIKSWTIRLKGTLPDSVDVDDLFSAASIGLIESMDRFDKSRNVSFNTYAERRIKGAILDSLRNLDFLPRNVRTRLKALDAAVNELAGKLGRKPTVQEIIDNTEYNEEDIYRLMGLQENEKMLSLDETVGDSEDTSLVDFVRSTGLTPEDEVMKANLTERMAEEIDKLSDKERQVVTLYYYEELTMKEVAEVLDITESRVSQIHTSAMQKLKRRLKDIYE</sequence>
<dbReference type="InterPro" id="IPR012845">
    <property type="entry name" value="RNA_pol_sigma_FliA_WhiG"/>
</dbReference>
<dbReference type="NCBIfam" id="TIGR02479">
    <property type="entry name" value="FliA_WhiG"/>
    <property type="match status" value="1"/>
</dbReference>
<dbReference type="PRINTS" id="PR00046">
    <property type="entry name" value="SIGMA70FCT"/>
</dbReference>
<keyword evidence="3" id="KW-0238">DNA-binding</keyword>
<evidence type="ECO:0000259" key="5">
    <source>
        <dbReference type="PROSITE" id="PS00716"/>
    </source>
</evidence>
<dbReference type="Gene3D" id="1.10.1740.10">
    <property type="match status" value="1"/>
</dbReference>
<dbReference type="NCBIfam" id="NF005413">
    <property type="entry name" value="PRK06986.1"/>
    <property type="match status" value="1"/>
</dbReference>
<dbReference type="InterPro" id="IPR013325">
    <property type="entry name" value="RNA_pol_sigma_r2"/>
</dbReference>
<dbReference type="InterPro" id="IPR000943">
    <property type="entry name" value="RNA_pol_sigma70"/>
</dbReference>
<dbReference type="GO" id="GO:0003677">
    <property type="term" value="F:DNA binding"/>
    <property type="evidence" value="ECO:0007669"/>
    <property type="project" value="UniProtKB-KW"/>
</dbReference>
<dbReference type="EMBL" id="DXAQ01000107">
    <property type="protein sequence ID" value="HIZ89682.1"/>
    <property type="molecule type" value="Genomic_DNA"/>
</dbReference>
<dbReference type="AlphaFoldDB" id="A0A9D2GTG4"/>
<comment type="caution">
    <text evidence="6">The sequence shown here is derived from an EMBL/GenBank/DDBJ whole genome shotgun (WGS) entry which is preliminary data.</text>
</comment>
<dbReference type="PIRSF" id="PIRSF000770">
    <property type="entry name" value="RNA_pol_sigma-SigE/K"/>
    <property type="match status" value="1"/>
</dbReference>
<dbReference type="PANTHER" id="PTHR30385">
    <property type="entry name" value="SIGMA FACTOR F FLAGELLAR"/>
    <property type="match status" value="1"/>
</dbReference>
<keyword evidence="4" id="KW-0804">Transcription</keyword>
<protein>
    <submittedName>
        <fullName evidence="6">FliA/WhiG family RNA polymerase sigma factor</fullName>
    </submittedName>
</protein>
<evidence type="ECO:0000256" key="1">
    <source>
        <dbReference type="ARBA" id="ARBA00023015"/>
    </source>
</evidence>
<dbReference type="Pfam" id="PF04542">
    <property type="entry name" value="Sigma70_r2"/>
    <property type="match status" value="1"/>
</dbReference>
<dbReference type="NCBIfam" id="TIGR02937">
    <property type="entry name" value="sigma70-ECF"/>
    <property type="match status" value="1"/>
</dbReference>
<evidence type="ECO:0000256" key="2">
    <source>
        <dbReference type="ARBA" id="ARBA00023082"/>
    </source>
</evidence>
<dbReference type="Pfam" id="PF04545">
    <property type="entry name" value="Sigma70_r4"/>
    <property type="match status" value="1"/>
</dbReference>
<evidence type="ECO:0000313" key="7">
    <source>
        <dbReference type="Proteomes" id="UP000824176"/>
    </source>
</evidence>
<dbReference type="SUPFAM" id="SSF88946">
    <property type="entry name" value="Sigma2 domain of RNA polymerase sigma factors"/>
    <property type="match status" value="1"/>
</dbReference>
<keyword evidence="2" id="KW-0731">Sigma factor</keyword>
<reference evidence="6" key="2">
    <citation type="submission" date="2021-04" db="EMBL/GenBank/DDBJ databases">
        <authorList>
            <person name="Gilroy R."/>
        </authorList>
    </citation>
    <scope>NUCLEOTIDE SEQUENCE</scope>
    <source>
        <strain evidence="6">ChiW4-1371</strain>
    </source>
</reference>
<accession>A0A9D2GTG4</accession>
<dbReference type="InterPro" id="IPR007627">
    <property type="entry name" value="RNA_pol_sigma70_r2"/>
</dbReference>